<gene>
    <name evidence="1" type="ORF">GH723_04495</name>
</gene>
<evidence type="ECO:0000313" key="2">
    <source>
        <dbReference type="Proteomes" id="UP000334019"/>
    </source>
</evidence>
<accession>A0A5Q2RHR2</accession>
<name>A0A5Q2RHR2_9ACTN</name>
<dbReference type="RefSeq" id="WP_153758528.1">
    <property type="nucleotide sequence ID" value="NZ_CP045851.1"/>
</dbReference>
<protein>
    <submittedName>
        <fullName evidence="1">Uncharacterized protein</fullName>
    </submittedName>
</protein>
<evidence type="ECO:0000313" key="1">
    <source>
        <dbReference type="EMBL" id="QGG94422.1"/>
    </source>
</evidence>
<proteinExistence type="predicted"/>
<sequence length="184" mass="20027">MFRRRRQEPPPDPLAGIDPRALAPRWAAHVTDALAARARWQAVVGGIRPGPVRDRMTELSVRVDDGVRAVWDTAQRAHAADEMSRSVEAERVTDEYKRARRDPSVDPALMAALTARFTSTQRILNTVEDADDRLRLLDARLGALVARAAEVAVTAGDDGTALGRELESVVAELGAVRDSLASLS</sequence>
<reference evidence="1 2" key="1">
    <citation type="submission" date="2019-11" db="EMBL/GenBank/DDBJ databases">
        <authorList>
            <person name="He Y."/>
        </authorList>
    </citation>
    <scope>NUCLEOTIDE SEQUENCE [LARGE SCALE GENOMIC DNA]</scope>
    <source>
        <strain evidence="1 2">SCSIO 58843</strain>
    </source>
</reference>
<keyword evidence="2" id="KW-1185">Reference proteome</keyword>
<dbReference type="AlphaFoldDB" id="A0A5Q2RHR2"/>
<dbReference type="KEGG" id="atq:GH723_04495"/>
<dbReference type="EMBL" id="CP045851">
    <property type="protein sequence ID" value="QGG94422.1"/>
    <property type="molecule type" value="Genomic_DNA"/>
</dbReference>
<organism evidence="1 2">
    <name type="scientific">Actinomarinicola tropica</name>
    <dbReference type="NCBI Taxonomy" id="2789776"/>
    <lineage>
        <taxon>Bacteria</taxon>
        <taxon>Bacillati</taxon>
        <taxon>Actinomycetota</taxon>
        <taxon>Acidimicrobiia</taxon>
        <taxon>Acidimicrobiales</taxon>
        <taxon>Iamiaceae</taxon>
        <taxon>Actinomarinicola</taxon>
    </lineage>
</organism>
<dbReference type="Proteomes" id="UP000334019">
    <property type="component" value="Chromosome"/>
</dbReference>